<evidence type="ECO:0000256" key="1">
    <source>
        <dbReference type="SAM" id="SignalP"/>
    </source>
</evidence>
<feature type="chain" id="PRO_5017070549" evidence="1">
    <location>
        <begin position="18"/>
        <end position="258"/>
    </location>
</feature>
<evidence type="ECO:0000313" key="3">
    <source>
        <dbReference type="Proteomes" id="UP000001798"/>
    </source>
</evidence>
<dbReference type="OrthoDB" id="1896086at2759"/>
<gene>
    <name evidence="2" type="ORF">BCIN_07g05850</name>
</gene>
<proteinExistence type="predicted"/>
<name>A0A384JNV4_BOTFB</name>
<dbReference type="EMBL" id="CP009811">
    <property type="protein sequence ID" value="ATZ52067.1"/>
    <property type="molecule type" value="Genomic_DNA"/>
</dbReference>
<sequence length="258" mass="27943">MLLQRLLLLGFAAGTSAIPARHVLFDRDNGICSAENMKVDVSDYNCPKKNTLDSKGYCSKPIPNVPGKEGCSAYCEIRLTLKYGQEMPMSGASCGSGTECSISTTQTISYVNTFSINAGIGGAVAKVLESAFDIGATYTFSKTLTYSDTVGSKKDLGENECGYWTFIPYVLESCGTLTEAAEKSAPAGYMNSVTYQYCDKPSYTNTPNWCNTTPYKNTAGMADGKLYFVYTYCNGTGVDWEKMQDSPYVYPGVSTAQK</sequence>
<feature type="signal peptide" evidence="1">
    <location>
        <begin position="1"/>
        <end position="17"/>
    </location>
</feature>
<dbReference type="Proteomes" id="UP000001798">
    <property type="component" value="Chromosome 7"/>
</dbReference>
<keyword evidence="3" id="KW-1185">Reference proteome</keyword>
<keyword evidence="1" id="KW-0732">Signal</keyword>
<evidence type="ECO:0000313" key="2">
    <source>
        <dbReference type="EMBL" id="ATZ52067.1"/>
    </source>
</evidence>
<dbReference type="GeneID" id="5430069"/>
<organism evidence="2 3">
    <name type="scientific">Botryotinia fuckeliana (strain B05.10)</name>
    <name type="common">Noble rot fungus</name>
    <name type="synonym">Botrytis cinerea</name>
    <dbReference type="NCBI Taxonomy" id="332648"/>
    <lineage>
        <taxon>Eukaryota</taxon>
        <taxon>Fungi</taxon>
        <taxon>Dikarya</taxon>
        <taxon>Ascomycota</taxon>
        <taxon>Pezizomycotina</taxon>
        <taxon>Leotiomycetes</taxon>
        <taxon>Helotiales</taxon>
        <taxon>Sclerotiniaceae</taxon>
        <taxon>Botrytis</taxon>
    </lineage>
</organism>
<reference evidence="2 3" key="2">
    <citation type="journal article" date="2012" name="Eukaryot. Cell">
        <title>Genome update of Botrytis cinerea strains B05.10 and T4.</title>
        <authorList>
            <person name="Staats M."/>
            <person name="van Kan J.A."/>
        </authorList>
    </citation>
    <scope>NUCLEOTIDE SEQUENCE [LARGE SCALE GENOMIC DNA]</scope>
    <source>
        <strain evidence="2 3">B05.10</strain>
    </source>
</reference>
<reference evidence="2 3" key="1">
    <citation type="journal article" date="2011" name="PLoS Genet.">
        <title>Genomic analysis of the necrotrophic fungal pathogens Sclerotinia sclerotiorum and Botrytis cinerea.</title>
        <authorList>
            <person name="Amselem J."/>
            <person name="Cuomo C.A."/>
            <person name="van Kan J.A."/>
            <person name="Viaud M."/>
            <person name="Benito E.P."/>
            <person name="Couloux A."/>
            <person name="Coutinho P.M."/>
            <person name="de Vries R.P."/>
            <person name="Dyer P.S."/>
            <person name="Fillinger S."/>
            <person name="Fournier E."/>
            <person name="Gout L."/>
            <person name="Hahn M."/>
            <person name="Kohn L."/>
            <person name="Lapalu N."/>
            <person name="Plummer K.M."/>
            <person name="Pradier J.M."/>
            <person name="Quevillon E."/>
            <person name="Sharon A."/>
            <person name="Simon A."/>
            <person name="ten Have A."/>
            <person name="Tudzynski B."/>
            <person name="Tudzynski P."/>
            <person name="Wincker P."/>
            <person name="Andrew M."/>
            <person name="Anthouard V."/>
            <person name="Beever R.E."/>
            <person name="Beffa R."/>
            <person name="Benoit I."/>
            <person name="Bouzid O."/>
            <person name="Brault B."/>
            <person name="Chen Z."/>
            <person name="Choquer M."/>
            <person name="Collemare J."/>
            <person name="Cotton P."/>
            <person name="Danchin E.G."/>
            <person name="Da Silva C."/>
            <person name="Gautier A."/>
            <person name="Giraud C."/>
            <person name="Giraud T."/>
            <person name="Gonzalez C."/>
            <person name="Grossetete S."/>
            <person name="Guldener U."/>
            <person name="Henrissat B."/>
            <person name="Howlett B.J."/>
            <person name="Kodira C."/>
            <person name="Kretschmer M."/>
            <person name="Lappartient A."/>
            <person name="Leroch M."/>
            <person name="Levis C."/>
            <person name="Mauceli E."/>
            <person name="Neuveglise C."/>
            <person name="Oeser B."/>
            <person name="Pearson M."/>
            <person name="Poulain J."/>
            <person name="Poussereau N."/>
            <person name="Quesneville H."/>
            <person name="Rascle C."/>
            <person name="Schumacher J."/>
            <person name="Segurens B."/>
            <person name="Sexton A."/>
            <person name="Silva E."/>
            <person name="Sirven C."/>
            <person name="Soanes D.M."/>
            <person name="Talbot N.J."/>
            <person name="Templeton M."/>
            <person name="Yandava C."/>
            <person name="Yarden O."/>
            <person name="Zeng Q."/>
            <person name="Rollins J.A."/>
            <person name="Lebrun M.H."/>
            <person name="Dickman M."/>
        </authorList>
    </citation>
    <scope>NUCLEOTIDE SEQUENCE [LARGE SCALE GENOMIC DNA]</scope>
    <source>
        <strain evidence="2 3">B05.10</strain>
    </source>
</reference>
<protein>
    <submittedName>
        <fullName evidence="2">Uncharacterized protein</fullName>
    </submittedName>
</protein>
<dbReference type="RefSeq" id="XP_024549970.1">
    <property type="nucleotide sequence ID" value="XM_024694181.1"/>
</dbReference>
<dbReference type="KEGG" id="bfu:BCIN_07g05850"/>
<accession>A0A384JNV4</accession>
<reference evidence="2 3" key="3">
    <citation type="journal article" date="2017" name="Mol. Plant Pathol.">
        <title>A gapless genome sequence of the fungus Botrytis cinerea.</title>
        <authorList>
            <person name="Van Kan J.A."/>
            <person name="Stassen J.H."/>
            <person name="Mosbach A."/>
            <person name="Van Der Lee T.A."/>
            <person name="Faino L."/>
            <person name="Farmer A.D."/>
            <person name="Papasotiriou D.G."/>
            <person name="Zhou S."/>
            <person name="Seidl M.F."/>
            <person name="Cottam E."/>
            <person name="Edel D."/>
            <person name="Hahn M."/>
            <person name="Schwartz D.C."/>
            <person name="Dietrich R.A."/>
            <person name="Widdison S."/>
            <person name="Scalliet G."/>
        </authorList>
    </citation>
    <scope>NUCLEOTIDE SEQUENCE [LARGE SCALE GENOMIC DNA]</scope>
    <source>
        <strain evidence="2 3">B05.10</strain>
    </source>
</reference>
<dbReference type="VEuPathDB" id="FungiDB:Bcin07g05850"/>
<dbReference type="AlphaFoldDB" id="A0A384JNV4"/>